<dbReference type="GeneID" id="300133484"/>
<evidence type="ECO:0000256" key="2">
    <source>
        <dbReference type="ARBA" id="ARBA00022490"/>
    </source>
</evidence>
<name>A0A379AT29_AVIAV</name>
<organism evidence="8 9">
    <name type="scientific">Avibacterium avium</name>
    <name type="common">Pasteurella avium</name>
    <dbReference type="NCBI Taxonomy" id="751"/>
    <lineage>
        <taxon>Bacteria</taxon>
        <taxon>Pseudomonadati</taxon>
        <taxon>Pseudomonadota</taxon>
        <taxon>Gammaproteobacteria</taxon>
        <taxon>Pasteurellales</taxon>
        <taxon>Pasteurellaceae</taxon>
        <taxon>Avibacterium</taxon>
    </lineage>
</organism>
<dbReference type="Pfam" id="PF04216">
    <property type="entry name" value="FdhE_N"/>
    <property type="match status" value="1"/>
</dbReference>
<evidence type="ECO:0000313" key="8">
    <source>
        <dbReference type="EMBL" id="SUB24243.1"/>
    </source>
</evidence>
<dbReference type="RefSeq" id="WP_115249478.1">
    <property type="nucleotide sequence ID" value="NZ_JBMMFV010000002.1"/>
</dbReference>
<dbReference type="Proteomes" id="UP000255098">
    <property type="component" value="Unassembled WGS sequence"/>
</dbReference>
<evidence type="ECO:0000313" key="9">
    <source>
        <dbReference type="Proteomes" id="UP000255098"/>
    </source>
</evidence>
<comment type="subcellular location">
    <subcellularLocation>
        <location evidence="1 4">Cytoplasm</location>
    </subcellularLocation>
</comment>
<dbReference type="InterPro" id="IPR024064">
    <property type="entry name" value="FdhE-like_sf"/>
</dbReference>
<dbReference type="GO" id="GO:0008199">
    <property type="term" value="F:ferric iron binding"/>
    <property type="evidence" value="ECO:0007669"/>
    <property type="project" value="TreeGrafter"/>
</dbReference>
<dbReference type="NCBIfam" id="NF002925">
    <property type="entry name" value="PRK03564.1"/>
    <property type="match status" value="1"/>
</dbReference>
<accession>A0A379AT29</accession>
<keyword evidence="9" id="KW-1185">Reference proteome</keyword>
<evidence type="ECO:0000256" key="3">
    <source>
        <dbReference type="ARBA" id="ARBA00061033"/>
    </source>
</evidence>
<dbReference type="Pfam" id="PF24860">
    <property type="entry name" value="FdhE_C"/>
    <property type="match status" value="1"/>
</dbReference>
<gene>
    <name evidence="4 8" type="primary">fdhE</name>
    <name evidence="8" type="ORF">NCTC11297_01278</name>
</gene>
<dbReference type="FunFam" id="3.90.1670.10:FF:000001">
    <property type="entry name" value="Protein FdhE"/>
    <property type="match status" value="1"/>
</dbReference>
<dbReference type="InterPro" id="IPR056796">
    <property type="entry name" value="FdhE_C"/>
</dbReference>
<feature type="domain" description="FdhE C-terminal" evidence="7">
    <location>
        <begin position="221"/>
        <end position="296"/>
    </location>
</feature>
<dbReference type="PANTHER" id="PTHR37689:SF1">
    <property type="entry name" value="PROTEIN FDHE"/>
    <property type="match status" value="1"/>
</dbReference>
<dbReference type="SUPFAM" id="SSF144020">
    <property type="entry name" value="FdhE-like"/>
    <property type="match status" value="1"/>
</dbReference>
<protein>
    <recommendedName>
        <fullName evidence="4">Protein FdhE homolog</fullName>
    </recommendedName>
</protein>
<dbReference type="NCBIfam" id="TIGR01562">
    <property type="entry name" value="FdhE"/>
    <property type="match status" value="1"/>
</dbReference>
<dbReference type="GO" id="GO:0051604">
    <property type="term" value="P:protein maturation"/>
    <property type="evidence" value="ECO:0007669"/>
    <property type="project" value="TreeGrafter"/>
</dbReference>
<dbReference type="InterPro" id="IPR056774">
    <property type="entry name" value="FdhE_N"/>
</dbReference>
<dbReference type="EMBL" id="UGSP01000001">
    <property type="protein sequence ID" value="SUB24243.1"/>
    <property type="molecule type" value="Genomic_DNA"/>
</dbReference>
<sequence length="302" mass="34207">MSIKILPKDEIVQAASSFHHPILLFSNPKNLYQRRAERLRSLAQNHPMADYLNFAANIVDCQLALLNEQPVTQEIEISTETSVPLDITKWQRDPQWRDLLRTLLNKMKNNGNESVQATIENLEKASDSELEQLADKLLAQQFSEVSSDKALFIWAALSLYWIQLAQQLPQNSKMESGEHLHLCPVCNAPPTASVVHFGSEQGLRYVHCSLCESEWNVVRSKCTNCNHTGKLDYWSIDSESAPVKAESCGDCHSYLKMMYQEKDPYVEAIADDLASIYLDIEMEEKGLARSGLNPFMFPNTGE</sequence>
<dbReference type="HAMAP" id="MF_00611">
    <property type="entry name" value="FdeH"/>
    <property type="match status" value="1"/>
</dbReference>
<dbReference type="AlphaFoldDB" id="A0A379AT29"/>
<dbReference type="PIRSF" id="PIRSF018296">
    <property type="entry name" value="Format_dh_formtn"/>
    <property type="match status" value="1"/>
</dbReference>
<evidence type="ECO:0000256" key="1">
    <source>
        <dbReference type="ARBA" id="ARBA00004496"/>
    </source>
</evidence>
<dbReference type="InterPro" id="IPR056797">
    <property type="entry name" value="FdhE_central"/>
</dbReference>
<feature type="domain" description="FdhE central" evidence="6">
    <location>
        <begin position="182"/>
        <end position="219"/>
    </location>
</feature>
<dbReference type="CDD" id="cd16341">
    <property type="entry name" value="FdhE"/>
    <property type="match status" value="1"/>
</dbReference>
<keyword evidence="2 4" id="KW-0963">Cytoplasm</keyword>
<evidence type="ECO:0000259" key="5">
    <source>
        <dbReference type="Pfam" id="PF04216"/>
    </source>
</evidence>
<comment type="function">
    <text evidence="4">Necessary for formate dehydrogenase activity.</text>
</comment>
<dbReference type="InterPro" id="IPR006452">
    <property type="entry name" value="Formate_DH_accessory"/>
</dbReference>
<feature type="domain" description="FdhE N-terminal" evidence="5">
    <location>
        <begin position="21"/>
        <end position="177"/>
    </location>
</feature>
<comment type="similarity">
    <text evidence="3 4">Belongs to the FdhE family.</text>
</comment>
<dbReference type="Gene3D" id="3.90.1670.10">
    <property type="entry name" value="FdhE-like domain"/>
    <property type="match status" value="1"/>
</dbReference>
<dbReference type="GO" id="GO:0005829">
    <property type="term" value="C:cytosol"/>
    <property type="evidence" value="ECO:0007669"/>
    <property type="project" value="TreeGrafter"/>
</dbReference>
<proteinExistence type="inferred from homology"/>
<evidence type="ECO:0000259" key="7">
    <source>
        <dbReference type="Pfam" id="PF24860"/>
    </source>
</evidence>
<reference evidence="8 9" key="1">
    <citation type="submission" date="2018-06" db="EMBL/GenBank/DDBJ databases">
        <authorList>
            <consortium name="Pathogen Informatics"/>
            <person name="Doyle S."/>
        </authorList>
    </citation>
    <scope>NUCLEOTIDE SEQUENCE [LARGE SCALE GENOMIC DNA]</scope>
    <source>
        <strain evidence="9">NCTC 11297</strain>
    </source>
</reference>
<dbReference type="PANTHER" id="PTHR37689">
    <property type="entry name" value="PROTEIN FDHE"/>
    <property type="match status" value="1"/>
</dbReference>
<evidence type="ECO:0000259" key="6">
    <source>
        <dbReference type="Pfam" id="PF24859"/>
    </source>
</evidence>
<dbReference type="Pfam" id="PF24859">
    <property type="entry name" value="FdhE_central"/>
    <property type="match status" value="1"/>
</dbReference>
<evidence type="ECO:0000256" key="4">
    <source>
        <dbReference type="HAMAP-Rule" id="MF_00611"/>
    </source>
</evidence>